<name>A0A9P3GCV1_9APHY</name>
<accession>A0A9P3GCV1</accession>
<keyword evidence="2" id="KW-1185">Reference proteome</keyword>
<dbReference type="Proteomes" id="UP000703269">
    <property type="component" value="Unassembled WGS sequence"/>
</dbReference>
<sequence length="73" mass="8174">MLQRAIVEPPSDSLYTQWISIRTPSAYDSPYAGPEDRTYTCSLARVTWLLVRPSQGISTSALPQEHGEELKHA</sequence>
<organism evidence="1 2">
    <name type="scientific">Phanerochaete sordida</name>
    <dbReference type="NCBI Taxonomy" id="48140"/>
    <lineage>
        <taxon>Eukaryota</taxon>
        <taxon>Fungi</taxon>
        <taxon>Dikarya</taxon>
        <taxon>Basidiomycota</taxon>
        <taxon>Agaricomycotina</taxon>
        <taxon>Agaricomycetes</taxon>
        <taxon>Polyporales</taxon>
        <taxon>Phanerochaetaceae</taxon>
        <taxon>Phanerochaete</taxon>
    </lineage>
</organism>
<evidence type="ECO:0000313" key="1">
    <source>
        <dbReference type="EMBL" id="GJE92556.1"/>
    </source>
</evidence>
<proteinExistence type="predicted"/>
<protein>
    <submittedName>
        <fullName evidence="1">Uncharacterized protein</fullName>
    </submittedName>
</protein>
<comment type="caution">
    <text evidence="1">The sequence shown here is derived from an EMBL/GenBank/DDBJ whole genome shotgun (WGS) entry which is preliminary data.</text>
</comment>
<dbReference type="AlphaFoldDB" id="A0A9P3GCV1"/>
<reference evidence="1 2" key="1">
    <citation type="submission" date="2021-08" db="EMBL/GenBank/DDBJ databases">
        <title>Draft Genome Sequence of Phanerochaete sordida strain YK-624.</title>
        <authorList>
            <person name="Mori T."/>
            <person name="Dohra H."/>
            <person name="Suzuki T."/>
            <person name="Kawagishi H."/>
            <person name="Hirai H."/>
        </authorList>
    </citation>
    <scope>NUCLEOTIDE SEQUENCE [LARGE SCALE GENOMIC DNA]</scope>
    <source>
        <strain evidence="1 2">YK-624</strain>
    </source>
</reference>
<evidence type="ECO:0000313" key="2">
    <source>
        <dbReference type="Proteomes" id="UP000703269"/>
    </source>
</evidence>
<gene>
    <name evidence="1" type="ORF">PsYK624_087110</name>
</gene>
<dbReference type="EMBL" id="BPQB01000027">
    <property type="protein sequence ID" value="GJE92556.1"/>
    <property type="molecule type" value="Genomic_DNA"/>
</dbReference>